<keyword evidence="3" id="KW-1185">Reference proteome</keyword>
<dbReference type="AlphaFoldDB" id="A0A917AVB9"/>
<dbReference type="InterPro" id="IPR007627">
    <property type="entry name" value="RNA_pol_sigma70_r2"/>
</dbReference>
<dbReference type="GO" id="GO:0003700">
    <property type="term" value="F:DNA-binding transcription factor activity"/>
    <property type="evidence" value="ECO:0007669"/>
    <property type="project" value="InterPro"/>
</dbReference>
<evidence type="ECO:0000259" key="1">
    <source>
        <dbReference type="Pfam" id="PF04542"/>
    </source>
</evidence>
<dbReference type="GO" id="GO:0006352">
    <property type="term" value="P:DNA-templated transcription initiation"/>
    <property type="evidence" value="ECO:0007669"/>
    <property type="project" value="InterPro"/>
</dbReference>
<evidence type="ECO:0000313" key="3">
    <source>
        <dbReference type="Proteomes" id="UP000633136"/>
    </source>
</evidence>
<dbReference type="Pfam" id="PF04542">
    <property type="entry name" value="Sigma70_r2"/>
    <property type="match status" value="1"/>
</dbReference>
<gene>
    <name evidence="2" type="ORF">GCM10011401_27620</name>
</gene>
<protein>
    <recommendedName>
        <fullName evidence="1">RNA polymerase sigma-70 region 2 domain-containing protein</fullName>
    </recommendedName>
</protein>
<comment type="caution">
    <text evidence="2">The sequence shown here is derived from an EMBL/GenBank/DDBJ whole genome shotgun (WGS) entry which is preliminary data.</text>
</comment>
<sequence>MTAALTDRSVLEEAQFDQEYAEALISMRNSLKSIAADVLRKPFGDPLTEDAAGHATEAIWKERHRYNPRKGPMWSYIKMVGKSRMIDWARRNRKVQWLHVTDDLNAAEQQAFDPTRVEEPRYRPLLEASWEETRTYVNQLLPLLEPLFGKRRFSFVLRYLLSEEERTATSFIQQFAHQSDSQFRTDLRMFKLYCDVVRAADALSRQPLTGLNDWDLVQLLPPKSPGMPLHRVEVRACLSTQHRRWNDVRFEEIEGVTGYSFNSARQFHTRIARMFHVGHARLAQNVVERPAE</sequence>
<name>A0A917AVB9_9MICC</name>
<proteinExistence type="predicted"/>
<feature type="domain" description="RNA polymerase sigma-70 region 2" evidence="1">
    <location>
        <begin position="31"/>
        <end position="94"/>
    </location>
</feature>
<dbReference type="EMBL" id="BMIS01000022">
    <property type="protein sequence ID" value="GGE78795.1"/>
    <property type="molecule type" value="Genomic_DNA"/>
</dbReference>
<reference evidence="2" key="2">
    <citation type="submission" date="2020-09" db="EMBL/GenBank/DDBJ databases">
        <authorList>
            <person name="Sun Q."/>
            <person name="Zhou Y."/>
        </authorList>
    </citation>
    <scope>NUCLEOTIDE SEQUENCE</scope>
    <source>
        <strain evidence="2">CGMCC 1.15388</strain>
    </source>
</reference>
<evidence type="ECO:0000313" key="2">
    <source>
        <dbReference type="EMBL" id="GGE78795.1"/>
    </source>
</evidence>
<dbReference type="Proteomes" id="UP000633136">
    <property type="component" value="Unassembled WGS sequence"/>
</dbReference>
<reference evidence="2" key="1">
    <citation type="journal article" date="2014" name="Int. J. Syst. Evol. Microbiol.">
        <title>Complete genome sequence of Corynebacterium casei LMG S-19264T (=DSM 44701T), isolated from a smear-ripened cheese.</title>
        <authorList>
            <consortium name="US DOE Joint Genome Institute (JGI-PGF)"/>
            <person name="Walter F."/>
            <person name="Albersmeier A."/>
            <person name="Kalinowski J."/>
            <person name="Ruckert C."/>
        </authorList>
    </citation>
    <scope>NUCLEOTIDE SEQUENCE</scope>
    <source>
        <strain evidence="2">CGMCC 1.15388</strain>
    </source>
</reference>
<organism evidence="2 3">
    <name type="scientific">Nesterenkonia cremea</name>
    <dbReference type="NCBI Taxonomy" id="1882340"/>
    <lineage>
        <taxon>Bacteria</taxon>
        <taxon>Bacillati</taxon>
        <taxon>Actinomycetota</taxon>
        <taxon>Actinomycetes</taxon>
        <taxon>Micrococcales</taxon>
        <taxon>Micrococcaceae</taxon>
        <taxon>Nesterenkonia</taxon>
    </lineage>
</organism>
<dbReference type="RefSeq" id="WP_188686955.1">
    <property type="nucleotide sequence ID" value="NZ_BMIS01000022.1"/>
</dbReference>
<accession>A0A917AVB9</accession>